<feature type="domain" description="Ribosomal RNA methyltransferase FtsJ" evidence="2">
    <location>
        <begin position="70"/>
        <end position="275"/>
    </location>
</feature>
<sequence length="485" mass="53529">MADDEENAKGPFWTFFKENSPLFRELCEAKEMVANDKNNDKDFSNNRPVNSDCSSENMNRHAQQFRDVLAEIDNICGGFIRNNDGTIATFFDICCAPGGFTKYVLETLPLACGMGVTLPVEQGGHPMIEELLSPHYTKRFHCMYQDIIDSPLDIKFSPPKAFRKDSELLAKNGADFVIMGGMYQGNKPWLASQGLEAARQLARAEGRELPVEQPPKFTDHSIGFDALLVAQMIIALNNLAPGGTLMLTVNCNGNVINCSTICLLRCLFQRAHSAKVRVMHAHRGTFRMVFQGYDPALERQHGVLDQLCAVLDTLKAQTRVDCLDVPGTASIAEMVDRFGTNVQRLYEPVWAVQLEALKRRFPGTFGLSSARQHGRGFREQSGRGPSSSRYQNGGGATGGGGERRGYENGHRDSASTDRWNRQEAGPSRPPAGERGQNDRGPGEPSIKEGATGPRRGTYVPPHARNDGSRGENFGAKQNRTSDSRW</sequence>
<accession>A0A1Y1I672</accession>
<dbReference type="GO" id="GO:0008168">
    <property type="term" value="F:methyltransferase activity"/>
    <property type="evidence" value="ECO:0007669"/>
    <property type="project" value="InterPro"/>
</dbReference>
<feature type="region of interest" description="Disordered" evidence="1">
    <location>
        <begin position="37"/>
        <end position="56"/>
    </location>
</feature>
<gene>
    <name evidence="3" type="ORF">KFL_002890170</name>
</gene>
<organism evidence="3 4">
    <name type="scientific">Klebsormidium nitens</name>
    <name type="common">Green alga</name>
    <name type="synonym">Ulothrix nitens</name>
    <dbReference type="NCBI Taxonomy" id="105231"/>
    <lineage>
        <taxon>Eukaryota</taxon>
        <taxon>Viridiplantae</taxon>
        <taxon>Streptophyta</taxon>
        <taxon>Klebsormidiophyceae</taxon>
        <taxon>Klebsormidiales</taxon>
        <taxon>Klebsormidiaceae</taxon>
        <taxon>Klebsormidium</taxon>
    </lineage>
</organism>
<keyword evidence="4" id="KW-1185">Reference proteome</keyword>
<feature type="region of interest" description="Disordered" evidence="1">
    <location>
        <begin position="366"/>
        <end position="485"/>
    </location>
</feature>
<name>A0A1Y1I672_KLENI</name>
<dbReference type="InterPro" id="IPR002877">
    <property type="entry name" value="RNA_MeTrfase_FtsJ_dom"/>
</dbReference>
<proteinExistence type="predicted"/>
<dbReference type="EMBL" id="DF237238">
    <property type="protein sequence ID" value="GAQ86450.1"/>
    <property type="molecule type" value="Genomic_DNA"/>
</dbReference>
<dbReference type="Pfam" id="PF01728">
    <property type="entry name" value="FtsJ"/>
    <property type="match status" value="1"/>
</dbReference>
<evidence type="ECO:0000313" key="4">
    <source>
        <dbReference type="Proteomes" id="UP000054558"/>
    </source>
</evidence>
<reference evidence="3 4" key="1">
    <citation type="journal article" date="2014" name="Nat. Commun.">
        <title>Klebsormidium flaccidum genome reveals primary factors for plant terrestrial adaptation.</title>
        <authorList>
            <person name="Hori K."/>
            <person name="Maruyama F."/>
            <person name="Fujisawa T."/>
            <person name="Togashi T."/>
            <person name="Yamamoto N."/>
            <person name="Seo M."/>
            <person name="Sato S."/>
            <person name="Yamada T."/>
            <person name="Mori H."/>
            <person name="Tajima N."/>
            <person name="Moriyama T."/>
            <person name="Ikeuchi M."/>
            <person name="Watanabe M."/>
            <person name="Wada H."/>
            <person name="Kobayashi K."/>
            <person name="Saito M."/>
            <person name="Masuda T."/>
            <person name="Sasaki-Sekimoto Y."/>
            <person name="Mashiguchi K."/>
            <person name="Awai K."/>
            <person name="Shimojima M."/>
            <person name="Masuda S."/>
            <person name="Iwai M."/>
            <person name="Nobusawa T."/>
            <person name="Narise T."/>
            <person name="Kondo S."/>
            <person name="Saito H."/>
            <person name="Sato R."/>
            <person name="Murakawa M."/>
            <person name="Ihara Y."/>
            <person name="Oshima-Yamada Y."/>
            <person name="Ohtaka K."/>
            <person name="Satoh M."/>
            <person name="Sonobe K."/>
            <person name="Ishii M."/>
            <person name="Ohtani R."/>
            <person name="Kanamori-Sato M."/>
            <person name="Honoki R."/>
            <person name="Miyazaki D."/>
            <person name="Mochizuki H."/>
            <person name="Umetsu J."/>
            <person name="Higashi K."/>
            <person name="Shibata D."/>
            <person name="Kamiya Y."/>
            <person name="Sato N."/>
            <person name="Nakamura Y."/>
            <person name="Tabata S."/>
            <person name="Ida S."/>
            <person name="Kurokawa K."/>
            <person name="Ohta H."/>
        </authorList>
    </citation>
    <scope>NUCLEOTIDE SEQUENCE [LARGE SCALE GENOMIC DNA]</scope>
    <source>
        <strain evidence="3 4">NIES-2285</strain>
    </source>
</reference>
<feature type="compositionally biased region" description="Polar residues" evidence="1">
    <location>
        <begin position="45"/>
        <end position="56"/>
    </location>
</feature>
<protein>
    <recommendedName>
        <fullName evidence="2">Ribosomal RNA methyltransferase FtsJ domain-containing protein</fullName>
    </recommendedName>
</protein>
<dbReference type="OrthoDB" id="534899at2759"/>
<evidence type="ECO:0000256" key="1">
    <source>
        <dbReference type="SAM" id="MobiDB-lite"/>
    </source>
</evidence>
<dbReference type="AlphaFoldDB" id="A0A1Y1I672"/>
<dbReference type="Proteomes" id="UP000054558">
    <property type="component" value="Unassembled WGS sequence"/>
</dbReference>
<feature type="compositionally biased region" description="Basic and acidic residues" evidence="1">
    <location>
        <begin position="401"/>
        <end position="421"/>
    </location>
</feature>
<evidence type="ECO:0000313" key="3">
    <source>
        <dbReference type="EMBL" id="GAQ86450.1"/>
    </source>
</evidence>
<dbReference type="STRING" id="105231.A0A1Y1I672"/>
<evidence type="ECO:0000259" key="2">
    <source>
        <dbReference type="Pfam" id="PF01728"/>
    </source>
</evidence>
<dbReference type="OMA" id="THYEDER"/>
<dbReference type="GO" id="GO:0032259">
    <property type="term" value="P:methylation"/>
    <property type="evidence" value="ECO:0007669"/>
    <property type="project" value="InterPro"/>
</dbReference>
<dbReference type="Gene3D" id="3.40.50.12760">
    <property type="match status" value="1"/>
</dbReference>